<feature type="region of interest" description="Disordered" evidence="1">
    <location>
        <begin position="32"/>
        <end position="52"/>
    </location>
</feature>
<dbReference type="Proteomes" id="UP000077266">
    <property type="component" value="Unassembled WGS sequence"/>
</dbReference>
<sequence>MSLDSFTAFHHEDSMEVHVQRKRRETELRITGIGADYEHNPSIPDAQKRSISAADSHRIPTLVRGADNVSLRATNLGSASRPSAWLDAWPRDSIRVARERRNTLRADTVEEDDDECADAEPHMRREVSETEVPSDIDDTETDAPANRKRIIRRKDTFGRKAARKLKSLFAPNIKTPTAVSTLSIE</sequence>
<accession>A0A165BZ21</accession>
<feature type="compositionally biased region" description="Basic and acidic residues" evidence="1">
    <location>
        <begin position="119"/>
        <end position="128"/>
    </location>
</feature>
<name>A0A165BZ21_EXIGL</name>
<dbReference type="OrthoDB" id="10642484at2759"/>
<protein>
    <submittedName>
        <fullName evidence="2">Uncharacterized protein</fullName>
    </submittedName>
</protein>
<dbReference type="InParanoid" id="A0A165BZ21"/>
<feature type="compositionally biased region" description="Acidic residues" evidence="1">
    <location>
        <begin position="109"/>
        <end position="118"/>
    </location>
</feature>
<evidence type="ECO:0000313" key="3">
    <source>
        <dbReference type="Proteomes" id="UP000077266"/>
    </source>
</evidence>
<keyword evidence="3" id="KW-1185">Reference proteome</keyword>
<dbReference type="EMBL" id="KV426386">
    <property type="protein sequence ID" value="KZV81514.1"/>
    <property type="molecule type" value="Genomic_DNA"/>
</dbReference>
<dbReference type="AlphaFoldDB" id="A0A165BZ21"/>
<organism evidence="2 3">
    <name type="scientific">Exidia glandulosa HHB12029</name>
    <dbReference type="NCBI Taxonomy" id="1314781"/>
    <lineage>
        <taxon>Eukaryota</taxon>
        <taxon>Fungi</taxon>
        <taxon>Dikarya</taxon>
        <taxon>Basidiomycota</taxon>
        <taxon>Agaricomycotina</taxon>
        <taxon>Agaricomycetes</taxon>
        <taxon>Auriculariales</taxon>
        <taxon>Exidiaceae</taxon>
        <taxon>Exidia</taxon>
    </lineage>
</organism>
<gene>
    <name evidence="2" type="ORF">EXIGLDRAFT_779616</name>
</gene>
<evidence type="ECO:0000256" key="1">
    <source>
        <dbReference type="SAM" id="MobiDB-lite"/>
    </source>
</evidence>
<reference evidence="2 3" key="1">
    <citation type="journal article" date="2016" name="Mol. Biol. Evol.">
        <title>Comparative Genomics of Early-Diverging Mushroom-Forming Fungi Provides Insights into the Origins of Lignocellulose Decay Capabilities.</title>
        <authorList>
            <person name="Nagy L.G."/>
            <person name="Riley R."/>
            <person name="Tritt A."/>
            <person name="Adam C."/>
            <person name="Daum C."/>
            <person name="Floudas D."/>
            <person name="Sun H."/>
            <person name="Yadav J.S."/>
            <person name="Pangilinan J."/>
            <person name="Larsson K.H."/>
            <person name="Matsuura K."/>
            <person name="Barry K."/>
            <person name="Labutti K."/>
            <person name="Kuo R."/>
            <person name="Ohm R.A."/>
            <person name="Bhattacharya S.S."/>
            <person name="Shirouzu T."/>
            <person name="Yoshinaga Y."/>
            <person name="Martin F.M."/>
            <person name="Grigoriev I.V."/>
            <person name="Hibbett D.S."/>
        </authorList>
    </citation>
    <scope>NUCLEOTIDE SEQUENCE [LARGE SCALE GENOMIC DNA]</scope>
    <source>
        <strain evidence="2 3">HHB12029</strain>
    </source>
</reference>
<evidence type="ECO:0000313" key="2">
    <source>
        <dbReference type="EMBL" id="KZV81514.1"/>
    </source>
</evidence>
<feature type="region of interest" description="Disordered" evidence="1">
    <location>
        <begin position="108"/>
        <end position="148"/>
    </location>
</feature>
<feature type="compositionally biased region" description="Acidic residues" evidence="1">
    <location>
        <begin position="132"/>
        <end position="141"/>
    </location>
</feature>
<proteinExistence type="predicted"/>